<name>A0ABQ7Q6A4_PLUXY</name>
<proteinExistence type="predicted"/>
<evidence type="ECO:0008006" key="3">
    <source>
        <dbReference type="Google" id="ProtNLM"/>
    </source>
</evidence>
<organism evidence="1 2">
    <name type="scientific">Plutella xylostella</name>
    <name type="common">Diamondback moth</name>
    <name type="synonym">Plutella maculipennis</name>
    <dbReference type="NCBI Taxonomy" id="51655"/>
    <lineage>
        <taxon>Eukaryota</taxon>
        <taxon>Metazoa</taxon>
        <taxon>Ecdysozoa</taxon>
        <taxon>Arthropoda</taxon>
        <taxon>Hexapoda</taxon>
        <taxon>Insecta</taxon>
        <taxon>Pterygota</taxon>
        <taxon>Neoptera</taxon>
        <taxon>Endopterygota</taxon>
        <taxon>Lepidoptera</taxon>
        <taxon>Glossata</taxon>
        <taxon>Ditrysia</taxon>
        <taxon>Yponomeutoidea</taxon>
        <taxon>Plutellidae</taxon>
        <taxon>Plutella</taxon>
    </lineage>
</organism>
<reference evidence="1 2" key="1">
    <citation type="submission" date="2021-06" db="EMBL/GenBank/DDBJ databases">
        <title>A haploid diamondback moth (Plutella xylostella L.) genome assembly resolves 31 chromosomes and identifies a diamide resistance mutation.</title>
        <authorList>
            <person name="Ward C.M."/>
            <person name="Perry K.D."/>
            <person name="Baker G."/>
            <person name="Powis K."/>
            <person name="Heckel D.G."/>
            <person name="Baxter S.W."/>
        </authorList>
    </citation>
    <scope>NUCLEOTIDE SEQUENCE [LARGE SCALE GENOMIC DNA]</scope>
    <source>
        <strain evidence="1 2">LV</strain>
        <tissue evidence="1">Single pupa</tissue>
    </source>
</reference>
<sequence length="109" mass="12459">MNEVNTSSSRVSYSQLQALHVFMEEHRELDAGFLRSTEARHKSQKLWQELAVTLNCIGGGSNKTVKKSFPYRFGADHRPRKNLQIAKKLDQALQGMAKQIYKKKLDQAP</sequence>
<gene>
    <name evidence="1" type="ORF">JYU34_015075</name>
</gene>
<accession>A0ABQ7Q6A4</accession>
<protein>
    <recommendedName>
        <fullName evidence="3">Regulatory protein zeste</fullName>
    </recommendedName>
</protein>
<evidence type="ECO:0000313" key="1">
    <source>
        <dbReference type="EMBL" id="KAG7300748.1"/>
    </source>
</evidence>
<evidence type="ECO:0000313" key="2">
    <source>
        <dbReference type="Proteomes" id="UP000823941"/>
    </source>
</evidence>
<dbReference type="EMBL" id="JAHIBW010000020">
    <property type="protein sequence ID" value="KAG7300748.1"/>
    <property type="molecule type" value="Genomic_DNA"/>
</dbReference>
<comment type="caution">
    <text evidence="1">The sequence shown here is derived from an EMBL/GenBank/DDBJ whole genome shotgun (WGS) entry which is preliminary data.</text>
</comment>
<keyword evidence="2" id="KW-1185">Reference proteome</keyword>
<dbReference type="Proteomes" id="UP000823941">
    <property type="component" value="Chromosome 20"/>
</dbReference>